<reference evidence="17" key="1">
    <citation type="journal article" date="2016" name="Genome Announc.">
        <title>Draft genome sequence of Aspergillus niger strain An76.</title>
        <authorList>
            <person name="Gong W."/>
            <person name="Cheng Z."/>
            <person name="Zhang H."/>
            <person name="Liu L."/>
            <person name="Gao P."/>
            <person name="Wang L."/>
        </authorList>
    </citation>
    <scope>NUCLEOTIDE SEQUENCE [LARGE SCALE GENOMIC DNA]</scope>
    <source>
        <strain evidence="17">An76</strain>
    </source>
</reference>
<dbReference type="OMA" id="MAAWNQV"/>
<evidence type="ECO:0000256" key="13">
    <source>
        <dbReference type="ARBA" id="ARBA00025862"/>
    </source>
</evidence>
<dbReference type="InterPro" id="IPR004217">
    <property type="entry name" value="Tim10-like"/>
</dbReference>
<evidence type="ECO:0000256" key="11">
    <source>
        <dbReference type="ARBA" id="ARBA00023186"/>
    </source>
</evidence>
<comment type="caution">
    <text evidence="16">The sequence shown here is derived from an EMBL/GenBank/DDBJ whole genome shotgun (WGS) entry which is preliminary data.</text>
</comment>
<keyword evidence="10 14" id="KW-1015">Disulfide bond</keyword>
<evidence type="ECO:0000256" key="8">
    <source>
        <dbReference type="ARBA" id="ARBA00023010"/>
    </source>
</evidence>
<evidence type="ECO:0000256" key="3">
    <source>
        <dbReference type="ARBA" id="ARBA00022448"/>
    </source>
</evidence>
<dbReference type="EMBL" id="BCMY01000001">
    <property type="protein sequence ID" value="GAQ34699.1"/>
    <property type="molecule type" value="Genomic_DNA"/>
</dbReference>
<evidence type="ECO:0000256" key="4">
    <source>
        <dbReference type="ARBA" id="ARBA00022723"/>
    </source>
</evidence>
<comment type="subcellular location">
    <subcellularLocation>
        <location evidence="1 14">Mitochondrion inner membrane</location>
        <topology evidence="1 14">Peripheral membrane protein</topology>
        <orientation evidence="1 14">Intermembrane side</orientation>
    </subcellularLocation>
</comment>
<evidence type="ECO:0000259" key="15">
    <source>
        <dbReference type="Pfam" id="PF02953"/>
    </source>
</evidence>
<accession>A0A100I4R9</accession>
<keyword evidence="5 14" id="KW-0999">Mitochondrion inner membrane</keyword>
<comment type="similarity">
    <text evidence="2 14">Belongs to the small Tim family.</text>
</comment>
<comment type="function">
    <text evidence="12">Mitochondrial intermembrane chaperone that participates in the import and insertion of some multi-pass transmembrane proteins into the mitochondrial inner membrane. Also required for the transfer of beta-barrel precursors from the TOM complex to the sorting and assembly machinery (SAM complex) of the outer membrane. Acts as a chaperone-like protein that protects the hydrophobic precursors from aggregation and guide them through the mitochondrial intermembrane space. The TIM8-TIM13 complex is non essential and only mediates the import of few proteins, while the predominant TIM9-TIM10 70 kDa complex is crucial and mediates the import of much more proteins.</text>
</comment>
<protein>
    <recommendedName>
        <fullName evidence="14">Mitochondrial import inner membrane translocase subunit</fullName>
    </recommendedName>
</protein>
<dbReference type="VEuPathDB" id="FungiDB:An02g04260"/>
<keyword evidence="6" id="KW-0862">Zinc</keyword>
<dbReference type="InterPro" id="IPR035427">
    <property type="entry name" value="Tim10-like_dom_sf"/>
</dbReference>
<dbReference type="GO" id="GO:0015031">
    <property type="term" value="P:protein transport"/>
    <property type="evidence" value="ECO:0007669"/>
    <property type="project" value="UniProtKB-KW"/>
</dbReference>
<keyword evidence="11 14" id="KW-0143">Chaperone</keyword>
<evidence type="ECO:0000256" key="5">
    <source>
        <dbReference type="ARBA" id="ARBA00022792"/>
    </source>
</evidence>
<evidence type="ECO:0000256" key="14">
    <source>
        <dbReference type="RuleBase" id="RU367043"/>
    </source>
</evidence>
<gene>
    <name evidence="16" type="ORF">ABL_00839</name>
</gene>
<keyword evidence="4" id="KW-0479">Metal-binding</keyword>
<dbReference type="VEuPathDB" id="FungiDB:ASPNIDRAFT2_1174770"/>
<dbReference type="GO" id="GO:0005743">
    <property type="term" value="C:mitochondrial inner membrane"/>
    <property type="evidence" value="ECO:0007669"/>
    <property type="project" value="UniProtKB-SubCell"/>
</dbReference>
<name>A0A100I4R9_ASPNG</name>
<dbReference type="GO" id="GO:0046872">
    <property type="term" value="F:metal ion binding"/>
    <property type="evidence" value="ECO:0007669"/>
    <property type="project" value="UniProtKB-KW"/>
</dbReference>
<proteinExistence type="inferred from homology"/>
<dbReference type="VEuPathDB" id="FungiDB:M747DRAFT_252118"/>
<keyword evidence="3 14" id="KW-0813">Transport</keyword>
<keyword evidence="5 14" id="KW-0472">Membrane</keyword>
<dbReference type="FunFam" id="1.10.287.810:FF:000001">
    <property type="entry name" value="mitochondrial import inner membrane translocase subunit TIM13"/>
    <property type="match status" value="1"/>
</dbReference>
<dbReference type="SUPFAM" id="SSF144122">
    <property type="entry name" value="Tim10-like"/>
    <property type="match status" value="1"/>
</dbReference>
<evidence type="ECO:0000256" key="6">
    <source>
        <dbReference type="ARBA" id="ARBA00022833"/>
    </source>
</evidence>
<keyword evidence="9 14" id="KW-0496">Mitochondrion</keyword>
<organism evidence="16 17">
    <name type="scientific">Aspergillus niger</name>
    <dbReference type="NCBI Taxonomy" id="5061"/>
    <lineage>
        <taxon>Eukaryota</taxon>
        <taxon>Fungi</taxon>
        <taxon>Dikarya</taxon>
        <taxon>Ascomycota</taxon>
        <taxon>Pezizomycotina</taxon>
        <taxon>Eurotiomycetes</taxon>
        <taxon>Eurotiomycetidae</taxon>
        <taxon>Eurotiales</taxon>
        <taxon>Aspergillaceae</taxon>
        <taxon>Aspergillus</taxon>
        <taxon>Aspergillus subgen. Circumdati</taxon>
    </lineage>
</organism>
<evidence type="ECO:0000256" key="2">
    <source>
        <dbReference type="ARBA" id="ARBA00006720"/>
    </source>
</evidence>
<evidence type="ECO:0000313" key="16">
    <source>
        <dbReference type="EMBL" id="GAQ34699.1"/>
    </source>
</evidence>
<dbReference type="Gene3D" id="1.10.287.810">
    <property type="entry name" value="Mitochondrial import inner membrane translocase subunit tim13 like domains"/>
    <property type="match status" value="1"/>
</dbReference>
<evidence type="ECO:0000256" key="10">
    <source>
        <dbReference type="ARBA" id="ARBA00023157"/>
    </source>
</evidence>
<feature type="domain" description="Tim10-like" evidence="15">
    <location>
        <begin position="25"/>
        <end position="86"/>
    </location>
</feature>
<comment type="domain">
    <text evidence="14">The twin CX3C motif contains 4 conserved Cys residues that form 2 disulfide bonds in the mitochondrial intermembrane space.</text>
</comment>
<sequence length="99" mass="10807">MGIFGGSSSPSTDSSSKEVKEALFKQVQAESAMSNARTLISNVNEHCFEACVPNPGTSMSAGEQACLTDCMEKYIAFWNTVSRTYTRRVGTEQKRMLAL</sequence>
<evidence type="ECO:0000256" key="1">
    <source>
        <dbReference type="ARBA" id="ARBA00004137"/>
    </source>
</evidence>
<evidence type="ECO:0000313" key="17">
    <source>
        <dbReference type="Proteomes" id="UP000068243"/>
    </source>
</evidence>
<dbReference type="Pfam" id="PF02953">
    <property type="entry name" value="zf-Tim10_DDP"/>
    <property type="match status" value="1"/>
</dbReference>
<dbReference type="GO" id="GO:0045039">
    <property type="term" value="P:protein insertion into mitochondrial inner membrane"/>
    <property type="evidence" value="ECO:0007669"/>
    <property type="project" value="UniProtKB-ARBA"/>
</dbReference>
<dbReference type="VEuPathDB" id="FungiDB:ATCC64974_62370"/>
<dbReference type="OrthoDB" id="7813104at2759"/>
<dbReference type="GO" id="GO:0042719">
    <property type="term" value="C:mitochondrial intermembrane space chaperone complex"/>
    <property type="evidence" value="ECO:0007669"/>
    <property type="project" value="UniProtKB-ARBA"/>
</dbReference>
<dbReference type="Proteomes" id="UP000068243">
    <property type="component" value="Unassembled WGS sequence"/>
</dbReference>
<evidence type="ECO:0000256" key="9">
    <source>
        <dbReference type="ARBA" id="ARBA00023128"/>
    </source>
</evidence>
<dbReference type="AlphaFoldDB" id="A0A100I4R9"/>
<evidence type="ECO:0000256" key="12">
    <source>
        <dbReference type="ARBA" id="ARBA00025151"/>
    </source>
</evidence>
<comment type="subunit">
    <text evidence="13">Heterohexamer; composed of 3 copies of TIM8 and 3 copies of TIM13, named soluble 70 kDa complex. Associates with the TIM22 complex, whose core is composed of TIM22 and TIM54. Interacts with the transmembrane regions of multi-pass transmembrane proteins in transit.</text>
</comment>
<evidence type="ECO:0000256" key="7">
    <source>
        <dbReference type="ARBA" id="ARBA00022927"/>
    </source>
</evidence>
<keyword evidence="7 14" id="KW-0653">Protein transport</keyword>
<keyword evidence="8 14" id="KW-0811">Translocation</keyword>
<dbReference type="PaxDb" id="5061-CADANGAP00001882"/>